<accession>A0ABQ8T6Y1</accession>
<organism evidence="1 2">
    <name type="scientific">Periplaneta americana</name>
    <name type="common">American cockroach</name>
    <name type="synonym">Blatta americana</name>
    <dbReference type="NCBI Taxonomy" id="6978"/>
    <lineage>
        <taxon>Eukaryota</taxon>
        <taxon>Metazoa</taxon>
        <taxon>Ecdysozoa</taxon>
        <taxon>Arthropoda</taxon>
        <taxon>Hexapoda</taxon>
        <taxon>Insecta</taxon>
        <taxon>Pterygota</taxon>
        <taxon>Neoptera</taxon>
        <taxon>Polyneoptera</taxon>
        <taxon>Dictyoptera</taxon>
        <taxon>Blattodea</taxon>
        <taxon>Blattoidea</taxon>
        <taxon>Blattidae</taxon>
        <taxon>Blattinae</taxon>
        <taxon>Periplaneta</taxon>
    </lineage>
</organism>
<evidence type="ECO:0000313" key="1">
    <source>
        <dbReference type="EMBL" id="KAJ4442244.1"/>
    </source>
</evidence>
<proteinExistence type="predicted"/>
<evidence type="ECO:0000313" key="2">
    <source>
        <dbReference type="Proteomes" id="UP001148838"/>
    </source>
</evidence>
<reference evidence="1 2" key="1">
    <citation type="journal article" date="2022" name="Allergy">
        <title>Genome assembly and annotation of Periplaneta americana reveal a comprehensive cockroach allergen profile.</title>
        <authorList>
            <person name="Wang L."/>
            <person name="Xiong Q."/>
            <person name="Saelim N."/>
            <person name="Wang L."/>
            <person name="Nong W."/>
            <person name="Wan A.T."/>
            <person name="Shi M."/>
            <person name="Liu X."/>
            <person name="Cao Q."/>
            <person name="Hui J.H.L."/>
            <person name="Sookrung N."/>
            <person name="Leung T.F."/>
            <person name="Tungtrongchitr A."/>
            <person name="Tsui S.K.W."/>
        </authorList>
    </citation>
    <scope>NUCLEOTIDE SEQUENCE [LARGE SCALE GENOMIC DNA]</scope>
    <source>
        <strain evidence="1">PWHHKU_190912</strain>
    </source>
</reference>
<name>A0ABQ8T6Y1_PERAM</name>
<keyword evidence="2" id="KW-1185">Reference proteome</keyword>
<dbReference type="Proteomes" id="UP001148838">
    <property type="component" value="Unassembled WGS sequence"/>
</dbReference>
<sequence>MPETPAIKEDDRKASRHIDGNLSYMLQDFQFKLLCRLRVFTGQDGIFTNAVNLVATASKYGLIFVGSPTGIQGRQQTTYDALQYRFNGHCEKNNYLK</sequence>
<protein>
    <submittedName>
        <fullName evidence="1">Uncharacterized protein</fullName>
    </submittedName>
</protein>
<dbReference type="EMBL" id="JAJSOF020000015">
    <property type="protein sequence ID" value="KAJ4442244.1"/>
    <property type="molecule type" value="Genomic_DNA"/>
</dbReference>
<comment type="caution">
    <text evidence="1">The sequence shown here is derived from an EMBL/GenBank/DDBJ whole genome shotgun (WGS) entry which is preliminary data.</text>
</comment>
<gene>
    <name evidence="1" type="ORF">ANN_12110</name>
</gene>